<reference evidence="1" key="2">
    <citation type="submission" date="2020-11" db="EMBL/GenBank/DDBJ databases">
        <authorList>
            <person name="McCartney M.A."/>
            <person name="Auch B."/>
            <person name="Kono T."/>
            <person name="Mallez S."/>
            <person name="Becker A."/>
            <person name="Gohl D.M."/>
            <person name="Silverstein K.A.T."/>
            <person name="Koren S."/>
            <person name="Bechman K.B."/>
            <person name="Herman A."/>
            <person name="Abrahante J.E."/>
            <person name="Garbe J."/>
        </authorList>
    </citation>
    <scope>NUCLEOTIDE SEQUENCE</scope>
    <source>
        <strain evidence="1">Duluth1</strain>
        <tissue evidence="1">Whole animal</tissue>
    </source>
</reference>
<gene>
    <name evidence="1" type="ORF">DPMN_113993</name>
</gene>
<dbReference type="EMBL" id="JAIWYP010000004">
    <property type="protein sequence ID" value="KAH3840543.1"/>
    <property type="molecule type" value="Genomic_DNA"/>
</dbReference>
<evidence type="ECO:0000313" key="1">
    <source>
        <dbReference type="EMBL" id="KAH3840543.1"/>
    </source>
</evidence>
<protein>
    <submittedName>
        <fullName evidence="1">Uncharacterized protein</fullName>
    </submittedName>
</protein>
<name>A0A9D4KJ75_DREPO</name>
<dbReference type="AlphaFoldDB" id="A0A9D4KJ75"/>
<sequence>MIALPFLPAADIEPAFQLLAARAKTEQTVRFARYMEEQWLNNELFDIDCLSVYGISVITNNDTEGWHQSLNRKAGGQDLTFYRLVPALCAVAENVQYELRYLRDDQSTRRVRPVSRMIEKSIRDLLARYKAKDITTSELLSECAKVYGPKVELTWNALHTLRHLLPDYKTLVFMTLLSRDVVFVKLKCLVLVHDDYF</sequence>
<organism evidence="1 2">
    <name type="scientific">Dreissena polymorpha</name>
    <name type="common">Zebra mussel</name>
    <name type="synonym">Mytilus polymorpha</name>
    <dbReference type="NCBI Taxonomy" id="45954"/>
    <lineage>
        <taxon>Eukaryota</taxon>
        <taxon>Metazoa</taxon>
        <taxon>Spiralia</taxon>
        <taxon>Lophotrochozoa</taxon>
        <taxon>Mollusca</taxon>
        <taxon>Bivalvia</taxon>
        <taxon>Autobranchia</taxon>
        <taxon>Heteroconchia</taxon>
        <taxon>Euheterodonta</taxon>
        <taxon>Imparidentia</taxon>
        <taxon>Neoheterodontei</taxon>
        <taxon>Myida</taxon>
        <taxon>Dreissenoidea</taxon>
        <taxon>Dreissenidae</taxon>
        <taxon>Dreissena</taxon>
    </lineage>
</organism>
<comment type="caution">
    <text evidence="1">The sequence shown here is derived from an EMBL/GenBank/DDBJ whole genome shotgun (WGS) entry which is preliminary data.</text>
</comment>
<keyword evidence="2" id="KW-1185">Reference proteome</keyword>
<dbReference type="Proteomes" id="UP000828390">
    <property type="component" value="Unassembled WGS sequence"/>
</dbReference>
<evidence type="ECO:0000313" key="2">
    <source>
        <dbReference type="Proteomes" id="UP000828390"/>
    </source>
</evidence>
<reference evidence="1" key="1">
    <citation type="journal article" date="2019" name="bioRxiv">
        <title>The Genome of the Zebra Mussel, Dreissena polymorpha: A Resource for Invasive Species Research.</title>
        <authorList>
            <person name="McCartney M.A."/>
            <person name="Auch B."/>
            <person name="Kono T."/>
            <person name="Mallez S."/>
            <person name="Zhang Y."/>
            <person name="Obille A."/>
            <person name="Becker A."/>
            <person name="Abrahante J.E."/>
            <person name="Garbe J."/>
            <person name="Badalamenti J.P."/>
            <person name="Herman A."/>
            <person name="Mangelson H."/>
            <person name="Liachko I."/>
            <person name="Sullivan S."/>
            <person name="Sone E.D."/>
            <person name="Koren S."/>
            <person name="Silverstein K.A.T."/>
            <person name="Beckman K.B."/>
            <person name="Gohl D.M."/>
        </authorList>
    </citation>
    <scope>NUCLEOTIDE SEQUENCE</scope>
    <source>
        <strain evidence="1">Duluth1</strain>
        <tissue evidence="1">Whole animal</tissue>
    </source>
</reference>
<proteinExistence type="predicted"/>
<accession>A0A9D4KJ75</accession>